<dbReference type="EMBL" id="PQVH01000001">
    <property type="protein sequence ID" value="TFW73369.1"/>
    <property type="molecule type" value="Genomic_DNA"/>
</dbReference>
<dbReference type="GO" id="GO:0008270">
    <property type="term" value="F:zinc ion binding"/>
    <property type="evidence" value="ECO:0007669"/>
    <property type="project" value="UniProtKB-UniRule"/>
</dbReference>
<comment type="cofactor">
    <cofactor evidence="10">
        <name>Zn(2+)</name>
        <dbReference type="ChEBI" id="CHEBI:29105"/>
    </cofactor>
    <cofactor evidence="10">
        <name>Mg(2+)</name>
        <dbReference type="ChEBI" id="CHEBI:18420"/>
    </cofactor>
    <cofactor evidence="10">
        <name>Co(2+)</name>
        <dbReference type="ChEBI" id="CHEBI:48828"/>
    </cofactor>
    <text evidence="10">Binds 1 divalent metal cation per subunit. Can use ions such as Zn(2+), Mg(2+) or Co(2+).</text>
</comment>
<comment type="caution">
    <text evidence="11">The sequence shown here is derived from an EMBL/GenBank/DDBJ whole genome shotgun (WGS) entry which is preliminary data.</text>
</comment>
<dbReference type="GO" id="GO:0051287">
    <property type="term" value="F:NAD binding"/>
    <property type="evidence" value="ECO:0007669"/>
    <property type="project" value="InterPro"/>
</dbReference>
<dbReference type="Pfam" id="PF04166">
    <property type="entry name" value="PdxA"/>
    <property type="match status" value="1"/>
</dbReference>
<evidence type="ECO:0000313" key="11">
    <source>
        <dbReference type="EMBL" id="TFW73369.1"/>
    </source>
</evidence>
<dbReference type="GO" id="GO:0008615">
    <property type="term" value="P:pyridoxine biosynthetic process"/>
    <property type="evidence" value="ECO:0007669"/>
    <property type="project" value="UniProtKB-UniRule"/>
</dbReference>
<feature type="binding site" evidence="10">
    <location>
        <position position="138"/>
    </location>
    <ligand>
        <name>substrate</name>
    </ligand>
</feature>
<evidence type="ECO:0000256" key="6">
    <source>
        <dbReference type="ARBA" id="ARBA00023002"/>
    </source>
</evidence>
<evidence type="ECO:0000256" key="9">
    <source>
        <dbReference type="ARBA" id="ARBA00023285"/>
    </source>
</evidence>
<keyword evidence="7 10" id="KW-0520">NAD</keyword>
<dbReference type="GO" id="GO:0005737">
    <property type="term" value="C:cytoplasm"/>
    <property type="evidence" value="ECO:0007669"/>
    <property type="project" value="UniProtKB-SubCell"/>
</dbReference>
<feature type="binding site" evidence="10">
    <location>
        <position position="216"/>
    </location>
    <ligand>
        <name>a divalent metal cation</name>
        <dbReference type="ChEBI" id="CHEBI:60240"/>
        <note>ligand shared between dimeric partners</note>
    </ligand>
</feature>
<comment type="subcellular location">
    <subcellularLocation>
        <location evidence="10">Cytoplasm</location>
    </subcellularLocation>
</comment>
<feature type="binding site" evidence="10">
    <location>
        <position position="271"/>
    </location>
    <ligand>
        <name>a divalent metal cation</name>
        <dbReference type="ChEBI" id="CHEBI:60240"/>
        <note>ligand shared between dimeric partners</note>
    </ligand>
</feature>
<dbReference type="EC" id="1.1.1.262" evidence="10"/>
<dbReference type="GO" id="GO:0042823">
    <property type="term" value="P:pyridoxal phosphate biosynthetic process"/>
    <property type="evidence" value="ECO:0007669"/>
    <property type="project" value="UniProtKB-UniRule"/>
</dbReference>
<name>A0A4Y9VVP9_9PROT</name>
<comment type="subunit">
    <text evidence="10">Homodimer.</text>
</comment>
<dbReference type="PANTHER" id="PTHR30004:SF5">
    <property type="entry name" value="4-HYDROXYTHREONINE-4-PHOSPHATE DEHYDROGENASE"/>
    <property type="match status" value="1"/>
</dbReference>
<keyword evidence="1 10" id="KW-0963">Cytoplasm</keyword>
<dbReference type="GO" id="GO:0050897">
    <property type="term" value="F:cobalt ion binding"/>
    <property type="evidence" value="ECO:0007669"/>
    <property type="project" value="UniProtKB-UniRule"/>
</dbReference>
<evidence type="ECO:0000256" key="1">
    <source>
        <dbReference type="ARBA" id="ARBA00022490"/>
    </source>
</evidence>
<evidence type="ECO:0000256" key="5">
    <source>
        <dbReference type="ARBA" id="ARBA00022857"/>
    </source>
</evidence>
<keyword evidence="5 10" id="KW-0521">NADP</keyword>
<evidence type="ECO:0000256" key="2">
    <source>
        <dbReference type="ARBA" id="ARBA00022723"/>
    </source>
</evidence>
<comment type="miscellaneous">
    <text evidence="10">The active site is located at the dimer interface.</text>
</comment>
<keyword evidence="9 10" id="KW-0170">Cobalt</keyword>
<keyword evidence="3 10" id="KW-0862">Zinc</keyword>
<keyword evidence="4 10" id="KW-0460">Magnesium</keyword>
<proteinExistence type="inferred from homology"/>
<feature type="binding site" evidence="10">
    <location>
        <position position="279"/>
    </location>
    <ligand>
        <name>substrate</name>
    </ligand>
</feature>
<accession>A0A4Y9VVP9</accession>
<dbReference type="GO" id="GO:0050570">
    <property type="term" value="F:4-hydroxythreonine-4-phosphate dehydrogenase activity"/>
    <property type="evidence" value="ECO:0007669"/>
    <property type="project" value="UniProtKB-UniRule"/>
</dbReference>
<evidence type="ECO:0000256" key="3">
    <source>
        <dbReference type="ARBA" id="ARBA00022833"/>
    </source>
</evidence>
<evidence type="ECO:0000313" key="12">
    <source>
        <dbReference type="Proteomes" id="UP000297706"/>
    </source>
</evidence>
<dbReference type="Gene3D" id="3.40.718.10">
    <property type="entry name" value="Isopropylmalate Dehydrogenase"/>
    <property type="match status" value="1"/>
</dbReference>
<dbReference type="InterPro" id="IPR037510">
    <property type="entry name" value="PdxA"/>
</dbReference>
<comment type="pathway">
    <text evidence="10">Cofactor biosynthesis; pyridoxine 5'-phosphate biosynthesis; pyridoxine 5'-phosphate from D-erythrose 4-phosphate: step 4/5.</text>
</comment>
<dbReference type="PANTHER" id="PTHR30004">
    <property type="entry name" value="4-HYDROXYTHREONINE-4-PHOSPHATE DEHYDROGENASE"/>
    <property type="match status" value="1"/>
</dbReference>
<dbReference type="GO" id="GO:0000287">
    <property type="term" value="F:magnesium ion binding"/>
    <property type="evidence" value="ECO:0007669"/>
    <property type="project" value="UniProtKB-UniRule"/>
</dbReference>
<gene>
    <name evidence="10 11" type="primary">pdxA</name>
    <name evidence="11" type="ORF">C3Y98_00340</name>
</gene>
<dbReference type="OrthoDB" id="9801783at2"/>
<evidence type="ECO:0000256" key="8">
    <source>
        <dbReference type="ARBA" id="ARBA00023096"/>
    </source>
</evidence>
<evidence type="ECO:0000256" key="7">
    <source>
        <dbReference type="ARBA" id="ARBA00023027"/>
    </source>
</evidence>
<dbReference type="NCBIfam" id="TIGR00557">
    <property type="entry name" value="pdxA"/>
    <property type="match status" value="1"/>
</dbReference>
<dbReference type="RefSeq" id="WP_135276151.1">
    <property type="nucleotide sequence ID" value="NZ_PQVH01000001.1"/>
</dbReference>
<dbReference type="InterPro" id="IPR005255">
    <property type="entry name" value="PdxA_fam"/>
</dbReference>
<evidence type="ECO:0000256" key="4">
    <source>
        <dbReference type="ARBA" id="ARBA00022842"/>
    </source>
</evidence>
<comment type="function">
    <text evidence="10">Catalyzes the NAD(P)-dependent oxidation of 4-(phosphooxy)-L-threonine (HTP) into 2-amino-3-oxo-4-(phosphooxy)butyric acid which spontaneously decarboxylates to form 3-amino-2-oxopropyl phosphate (AHAP).</text>
</comment>
<dbReference type="UniPathway" id="UPA00244">
    <property type="reaction ID" value="UER00312"/>
</dbReference>
<feature type="binding site" evidence="10">
    <location>
        <position position="288"/>
    </location>
    <ligand>
        <name>substrate</name>
    </ligand>
</feature>
<keyword evidence="12" id="KW-1185">Reference proteome</keyword>
<keyword evidence="6 10" id="KW-0560">Oxidoreductase</keyword>
<dbReference type="HAMAP" id="MF_00536">
    <property type="entry name" value="PdxA"/>
    <property type="match status" value="1"/>
</dbReference>
<keyword evidence="8 10" id="KW-0664">Pyridoxine biosynthesis</keyword>
<comment type="catalytic activity">
    <reaction evidence="10">
        <text>4-(phosphooxy)-L-threonine + NAD(+) = 3-amino-2-oxopropyl phosphate + CO2 + NADH</text>
        <dbReference type="Rhea" id="RHEA:32275"/>
        <dbReference type="ChEBI" id="CHEBI:16526"/>
        <dbReference type="ChEBI" id="CHEBI:57279"/>
        <dbReference type="ChEBI" id="CHEBI:57540"/>
        <dbReference type="ChEBI" id="CHEBI:57945"/>
        <dbReference type="ChEBI" id="CHEBI:58452"/>
        <dbReference type="EC" id="1.1.1.262"/>
    </reaction>
</comment>
<evidence type="ECO:0000256" key="10">
    <source>
        <dbReference type="HAMAP-Rule" id="MF_00536"/>
    </source>
</evidence>
<feature type="binding site" evidence="10">
    <location>
        <position position="297"/>
    </location>
    <ligand>
        <name>substrate</name>
    </ligand>
</feature>
<dbReference type="Proteomes" id="UP000297706">
    <property type="component" value="Unassembled WGS sequence"/>
</dbReference>
<feature type="binding site" evidence="10">
    <location>
        <position position="171"/>
    </location>
    <ligand>
        <name>a divalent metal cation</name>
        <dbReference type="ChEBI" id="CHEBI:60240"/>
        <note>ligand shared between dimeric partners</note>
    </ligand>
</feature>
<organism evidence="11 12">
    <name type="scientific">Methylotenera oryzisoli</name>
    <dbReference type="NCBI Taxonomy" id="2080758"/>
    <lineage>
        <taxon>Bacteria</taxon>
        <taxon>Pseudomonadati</taxon>
        <taxon>Pseudomonadota</taxon>
        <taxon>Betaproteobacteria</taxon>
        <taxon>Nitrosomonadales</taxon>
        <taxon>Methylophilaceae</taxon>
        <taxon>Methylotenera</taxon>
    </lineage>
</organism>
<keyword evidence="2 10" id="KW-0479">Metal-binding</keyword>
<dbReference type="SUPFAM" id="SSF53659">
    <property type="entry name" value="Isocitrate/Isopropylmalate dehydrogenase-like"/>
    <property type="match status" value="1"/>
</dbReference>
<feature type="binding site" evidence="10">
    <location>
        <position position="137"/>
    </location>
    <ligand>
        <name>substrate</name>
    </ligand>
</feature>
<reference evidence="11 12" key="1">
    <citation type="submission" date="2018-02" db="EMBL/GenBank/DDBJ databases">
        <title>A novel lanthanide dependent methylotroph, Methylotenera sp. La3113.</title>
        <authorList>
            <person name="Lv H."/>
            <person name="Tani A."/>
        </authorList>
    </citation>
    <scope>NUCLEOTIDE SEQUENCE [LARGE SCALE GENOMIC DNA]</scope>
    <source>
        <strain evidence="11 12">La3113</strain>
    </source>
</reference>
<sequence>MTKPLPCIVVTAGEPAGIGPDLCIMLAAQPLDAQLVIIADTEMLQTRAKALGIPLNTVAYDANMRQQHLGNGSLTVLNQAVSQPVIASQLNADNSAYVLETLRTAAIGCVKSEFDAMVTAPVHKGIINDAGIAFSGHTEFLAELTHTAQVVMMLVSGHQANSMRVALATTHLALKDVPQAIQKTSLETTIRILHHDLVNKFGIQHPRILVAGLNPHAGEDGYLGREEIDVINPVLAKLRTEGMNLIGALPADTLFAKHHLKHADAVLAMYHDQGLPVLKHASFGEGVNVTLGLPIIRTSVDHGTALDLAGTGKIEIGSLLAAIELAIQLTKNKPSSAV</sequence>
<protein>
    <recommendedName>
        <fullName evidence="10">4-hydroxythreonine-4-phosphate dehydrogenase</fullName>
        <ecNumber evidence="10">1.1.1.262</ecNumber>
    </recommendedName>
    <alternativeName>
        <fullName evidence="10">4-(phosphohydroxy)-L-threonine dehydrogenase</fullName>
    </alternativeName>
</protein>
<comment type="similarity">
    <text evidence="10">Belongs to the PdxA family.</text>
</comment>
<dbReference type="AlphaFoldDB" id="A0A4Y9VVP9"/>